<dbReference type="InterPro" id="IPR038239">
    <property type="entry name" value="Clp1_N_sf"/>
</dbReference>
<evidence type="ECO:0000256" key="5">
    <source>
        <dbReference type="ARBA" id="ARBA00023242"/>
    </source>
</evidence>
<reference evidence="12" key="1">
    <citation type="submission" date="2016-06" db="UniProtKB">
        <authorList>
            <consortium name="WormBaseParasite"/>
        </authorList>
    </citation>
    <scope>IDENTIFICATION</scope>
</reference>
<keyword evidence="4 6" id="KW-0067">ATP-binding</keyword>
<feature type="binding site" evidence="6">
    <location>
        <begin position="131"/>
        <end position="136"/>
    </location>
    <ligand>
        <name>ATP</name>
        <dbReference type="ChEBI" id="CHEBI:30616"/>
    </ligand>
</feature>
<dbReference type="EMBL" id="UYWY01020581">
    <property type="protein sequence ID" value="VDM41998.1"/>
    <property type="molecule type" value="Genomic_DNA"/>
</dbReference>
<evidence type="ECO:0000256" key="3">
    <source>
        <dbReference type="ARBA" id="ARBA00022741"/>
    </source>
</evidence>
<dbReference type="Gene3D" id="2.60.120.1030">
    <property type="entry name" value="Clp1, DNA binding domain"/>
    <property type="match status" value="1"/>
</dbReference>
<reference evidence="10 11" key="2">
    <citation type="submission" date="2018-11" db="EMBL/GenBank/DDBJ databases">
        <authorList>
            <consortium name="Pathogen Informatics"/>
        </authorList>
    </citation>
    <scope>NUCLEOTIDE SEQUENCE [LARGE SCALE GENOMIC DNA]</scope>
</reference>
<keyword evidence="5 6" id="KW-0539">Nucleus</keyword>
<protein>
    <recommendedName>
        <fullName evidence="6">Protein CLP1 homolog</fullName>
    </recommendedName>
</protein>
<feature type="domain" description="Clp1 C-terminal" evidence="7">
    <location>
        <begin position="320"/>
        <end position="431"/>
    </location>
</feature>
<dbReference type="Gene3D" id="2.40.30.330">
    <property type="entry name" value="Pre-mRNA cleavage complex subunit Clp1, C-terminal domain"/>
    <property type="match status" value="1"/>
</dbReference>
<evidence type="ECO:0000259" key="9">
    <source>
        <dbReference type="Pfam" id="PF16575"/>
    </source>
</evidence>
<dbReference type="InterPro" id="IPR038238">
    <property type="entry name" value="Clp1_C_sf"/>
</dbReference>
<dbReference type="InterPro" id="IPR032324">
    <property type="entry name" value="Clp1_N"/>
</dbReference>
<accession>A0A183UQA7</accession>
<dbReference type="GO" id="GO:0051731">
    <property type="term" value="F:polynucleotide 5'-hydroxyl-kinase activity"/>
    <property type="evidence" value="ECO:0007669"/>
    <property type="project" value="InterPro"/>
</dbReference>
<dbReference type="InterPro" id="IPR045116">
    <property type="entry name" value="Clp1/Grc3"/>
</dbReference>
<dbReference type="Proteomes" id="UP000050794">
    <property type="component" value="Unassembled WGS sequence"/>
</dbReference>
<dbReference type="GO" id="GO:0007420">
    <property type="term" value="P:brain development"/>
    <property type="evidence" value="ECO:0007669"/>
    <property type="project" value="UniProtKB-ARBA"/>
</dbReference>
<keyword evidence="11" id="KW-1185">Reference proteome</keyword>
<dbReference type="WBParaSite" id="TCNE_0001067701-mRNA-1">
    <property type="protein sequence ID" value="TCNE_0001067701-mRNA-1"/>
    <property type="gene ID" value="TCNE_0001067701"/>
</dbReference>
<comment type="subcellular location">
    <subcellularLocation>
        <location evidence="1 6">Nucleus</location>
    </subcellularLocation>
</comment>
<feature type="binding site" evidence="6">
    <location>
        <position position="64"/>
    </location>
    <ligand>
        <name>ATP</name>
        <dbReference type="ChEBI" id="CHEBI:30616"/>
    </ligand>
</feature>
<evidence type="ECO:0000256" key="4">
    <source>
        <dbReference type="ARBA" id="ARBA00022840"/>
    </source>
</evidence>
<evidence type="ECO:0000259" key="7">
    <source>
        <dbReference type="Pfam" id="PF06807"/>
    </source>
</evidence>
<dbReference type="AlphaFoldDB" id="A0A183UQA7"/>
<dbReference type="Pfam" id="PF16573">
    <property type="entry name" value="CLP1_N"/>
    <property type="match status" value="1"/>
</dbReference>
<dbReference type="InterPro" id="IPR028606">
    <property type="entry name" value="Clp1"/>
</dbReference>
<comment type="function">
    <text evidence="6">Required for endonucleolytic cleavage during polyadenylation-dependent pre-mRNA 3'-end formation.</text>
</comment>
<evidence type="ECO:0000313" key="11">
    <source>
        <dbReference type="Proteomes" id="UP000050794"/>
    </source>
</evidence>
<dbReference type="GO" id="GO:0005849">
    <property type="term" value="C:mRNA cleavage factor complex"/>
    <property type="evidence" value="ECO:0007669"/>
    <property type="project" value="InterPro"/>
</dbReference>
<evidence type="ECO:0000256" key="1">
    <source>
        <dbReference type="ARBA" id="ARBA00004123"/>
    </source>
</evidence>
<keyword evidence="3 6" id="KW-0547">Nucleotide-binding</keyword>
<dbReference type="InterPro" id="IPR027417">
    <property type="entry name" value="P-loop_NTPase"/>
</dbReference>
<feature type="domain" description="Clp1 N-terminal" evidence="8">
    <location>
        <begin position="18"/>
        <end position="109"/>
    </location>
</feature>
<keyword evidence="2 6" id="KW-0507">mRNA processing</keyword>
<comment type="similarity">
    <text evidence="6">Belongs to the Clp1 family. Clp1 subfamily.</text>
</comment>
<evidence type="ECO:0000256" key="6">
    <source>
        <dbReference type="HAMAP-Rule" id="MF_03035"/>
    </source>
</evidence>
<dbReference type="GO" id="GO:0006388">
    <property type="term" value="P:tRNA splicing, via endonucleolytic cleavage and ligation"/>
    <property type="evidence" value="ECO:0007669"/>
    <property type="project" value="TreeGrafter"/>
</dbReference>
<evidence type="ECO:0000259" key="8">
    <source>
        <dbReference type="Pfam" id="PF16573"/>
    </source>
</evidence>
<name>A0A183UQA7_TOXCA</name>
<dbReference type="Gene3D" id="3.40.50.300">
    <property type="entry name" value="P-loop containing nucleotide triphosphate hydrolases"/>
    <property type="match status" value="1"/>
</dbReference>
<dbReference type="Pfam" id="PF06807">
    <property type="entry name" value="Clp1"/>
    <property type="match status" value="1"/>
</dbReference>
<dbReference type="Pfam" id="PF16575">
    <property type="entry name" value="CLP1_P"/>
    <property type="match status" value="1"/>
</dbReference>
<dbReference type="GO" id="GO:0031124">
    <property type="term" value="P:mRNA 3'-end processing"/>
    <property type="evidence" value="ECO:0007669"/>
    <property type="project" value="UniProtKB-UniRule"/>
</dbReference>
<evidence type="ECO:0000313" key="12">
    <source>
        <dbReference type="WBParaSite" id="TCNE_0001067701-mRNA-1"/>
    </source>
</evidence>
<dbReference type="GO" id="GO:0005524">
    <property type="term" value="F:ATP binding"/>
    <property type="evidence" value="ECO:0007669"/>
    <property type="project" value="UniProtKB-UniRule"/>
</dbReference>
<dbReference type="PANTHER" id="PTHR12755:SF6">
    <property type="entry name" value="POLYRIBONUCLEOTIDE 5'-HYDROXYL-KINASE CLP1"/>
    <property type="match status" value="1"/>
</dbReference>
<organism evidence="11 12">
    <name type="scientific">Toxocara canis</name>
    <name type="common">Canine roundworm</name>
    <dbReference type="NCBI Taxonomy" id="6265"/>
    <lineage>
        <taxon>Eukaryota</taxon>
        <taxon>Metazoa</taxon>
        <taxon>Ecdysozoa</taxon>
        <taxon>Nematoda</taxon>
        <taxon>Chromadorea</taxon>
        <taxon>Rhabditida</taxon>
        <taxon>Spirurina</taxon>
        <taxon>Ascaridomorpha</taxon>
        <taxon>Ascaridoidea</taxon>
        <taxon>Toxocaridae</taxon>
        <taxon>Toxocara</taxon>
    </lineage>
</organism>
<dbReference type="InterPro" id="IPR010655">
    <property type="entry name" value="Clp1_C"/>
</dbReference>
<dbReference type="InterPro" id="IPR032319">
    <property type="entry name" value="CLP1_P"/>
</dbReference>
<dbReference type="FunFam" id="3.40.50.300:FF:000454">
    <property type="entry name" value="Protein CLP1 homolog"/>
    <property type="match status" value="1"/>
</dbReference>
<dbReference type="SUPFAM" id="SSF52540">
    <property type="entry name" value="P-loop containing nucleoside triphosphate hydrolases"/>
    <property type="match status" value="2"/>
</dbReference>
<sequence length="436" mass="48169">MTDAAVNSPAEQTLQEFTLKEDNELRFEVANGGDVFLELIDGKAEVFGTELILNKKYSFPPGARAAVFTWNSAVVELVGKTESAYVAEQTPMVIYLNTHAALEQLREHAESLGLQKEEARGPALMIVGPTDVGKSTVCRILCNYAVRVGRTPTFVDLDVGQGSISLPGTVGAHYIEKTADVCEGFEKKSPLVYHFGSLSPSSNIVLYDLLVKELAEVIAKRRKLSADANYGGVIINTCGWVKGEGYACLVNAAEQFEVDVVIVLDHERLYNELQRDLPSFVKILHQPKSGGVENRSREMRIAARNSAVHKYFYGTRSHPLYPHSFEVKFDEVTICKIGGERLPPECLPYGMKVEDHRTKVVRMEPSSALIHHLVSVSPCSVLDQTVLTTNILGFLVITAVDMEKKQFTVLSPQPYPLPSKILILSEVTFVDDKVRA</sequence>
<evidence type="ECO:0000256" key="2">
    <source>
        <dbReference type="ARBA" id="ARBA00022664"/>
    </source>
</evidence>
<gene>
    <name evidence="10" type="ORF">TCNE_LOCUS10677</name>
</gene>
<dbReference type="HAMAP" id="MF_03035">
    <property type="entry name" value="Clp1"/>
    <property type="match status" value="1"/>
</dbReference>
<dbReference type="FunFam" id="2.60.120.1030:FF:000001">
    <property type="entry name" value="Protein CLP1 homolog 5"/>
    <property type="match status" value="1"/>
</dbReference>
<evidence type="ECO:0000313" key="10">
    <source>
        <dbReference type="EMBL" id="VDM41998.1"/>
    </source>
</evidence>
<dbReference type="FunFam" id="2.40.30.330:FF:000001">
    <property type="entry name" value="Protein CLP1 homolog"/>
    <property type="match status" value="1"/>
</dbReference>
<dbReference type="PANTHER" id="PTHR12755">
    <property type="entry name" value="CLEAVAGE/POLYADENYLATION FACTOR IA SUBUNIT CLP1P"/>
    <property type="match status" value="1"/>
</dbReference>
<feature type="domain" description="Clp1 P-loop" evidence="9">
    <location>
        <begin position="128"/>
        <end position="314"/>
    </location>
</feature>
<proteinExistence type="inferred from homology"/>
<feature type="binding site" evidence="6">
    <location>
        <position position="24"/>
    </location>
    <ligand>
        <name>ATP</name>
        <dbReference type="ChEBI" id="CHEBI:30616"/>
    </ligand>
</feature>